<keyword evidence="3 5" id="KW-1133">Transmembrane helix</keyword>
<name>A0A077UML7_9STAP</name>
<evidence type="ECO:0000313" key="7">
    <source>
        <dbReference type="EMBL" id="CDR28602.1"/>
    </source>
</evidence>
<evidence type="ECO:0000259" key="6">
    <source>
        <dbReference type="PROSITE" id="PS51012"/>
    </source>
</evidence>
<dbReference type="InterPro" id="IPR000412">
    <property type="entry name" value="ABC_2_transport"/>
</dbReference>
<evidence type="ECO:0000256" key="5">
    <source>
        <dbReference type="SAM" id="Phobius"/>
    </source>
</evidence>
<dbReference type="InterPro" id="IPR051784">
    <property type="entry name" value="Nod_factor_ABC_transporter"/>
</dbReference>
<gene>
    <name evidence="7" type="ORF">ERS140147_01739</name>
</gene>
<comment type="subcellular location">
    <subcellularLocation>
        <location evidence="1">Membrane</location>
        <topology evidence="1">Multi-pass membrane protein</topology>
    </subcellularLocation>
</comment>
<dbReference type="AlphaFoldDB" id="A0A077UML7"/>
<feature type="transmembrane region" description="Helical" evidence="5">
    <location>
        <begin position="163"/>
        <end position="182"/>
    </location>
</feature>
<evidence type="ECO:0000256" key="1">
    <source>
        <dbReference type="ARBA" id="ARBA00004141"/>
    </source>
</evidence>
<dbReference type="PROSITE" id="PS51012">
    <property type="entry name" value="ABC_TM2"/>
    <property type="match status" value="1"/>
</dbReference>
<keyword evidence="4 5" id="KW-0472">Membrane</keyword>
<evidence type="ECO:0000256" key="3">
    <source>
        <dbReference type="ARBA" id="ARBA00022989"/>
    </source>
</evidence>
<dbReference type="PANTHER" id="PTHR43229:SF2">
    <property type="entry name" value="NODULATION PROTEIN J"/>
    <property type="match status" value="1"/>
</dbReference>
<accession>A0A077UML7</accession>
<dbReference type="Proteomes" id="UP000044616">
    <property type="component" value="Unassembled WGS sequence"/>
</dbReference>
<dbReference type="GO" id="GO:0043190">
    <property type="term" value="C:ATP-binding cassette (ABC) transporter complex"/>
    <property type="evidence" value="ECO:0007669"/>
    <property type="project" value="InterPro"/>
</dbReference>
<dbReference type="InterPro" id="IPR047817">
    <property type="entry name" value="ABC2_TM_bact-type"/>
</dbReference>
<protein>
    <submittedName>
        <fullName evidence="7">ABC transporter permease protein</fullName>
    </submittedName>
</protein>
<dbReference type="PANTHER" id="PTHR43229">
    <property type="entry name" value="NODULATION PROTEIN J"/>
    <property type="match status" value="1"/>
</dbReference>
<dbReference type="RefSeq" id="WP_047531144.1">
    <property type="nucleotide sequence ID" value="NZ_CCEH01000014.1"/>
</dbReference>
<feature type="transmembrane region" description="Helical" evidence="5">
    <location>
        <begin position="216"/>
        <end position="236"/>
    </location>
</feature>
<feature type="transmembrane region" description="Helical" evidence="5">
    <location>
        <begin position="20"/>
        <end position="40"/>
    </location>
</feature>
<organism evidence="7 8">
    <name type="scientific">Staphylococcus schweitzeri</name>
    <dbReference type="NCBI Taxonomy" id="1654388"/>
    <lineage>
        <taxon>Bacteria</taxon>
        <taxon>Bacillati</taxon>
        <taxon>Bacillota</taxon>
        <taxon>Bacilli</taxon>
        <taxon>Bacillales</taxon>
        <taxon>Staphylococcaceae</taxon>
        <taxon>Staphylococcus</taxon>
    </lineage>
</organism>
<evidence type="ECO:0000313" key="8">
    <source>
        <dbReference type="Proteomes" id="UP000044616"/>
    </source>
</evidence>
<evidence type="ECO:0000256" key="4">
    <source>
        <dbReference type="ARBA" id="ARBA00023136"/>
    </source>
</evidence>
<keyword evidence="2 5" id="KW-0812">Transmembrane</keyword>
<proteinExistence type="predicted"/>
<sequence length="243" mass="27813">MMLSYLKIEFKVLMRKKTTLILSILFPVIFYILFTSILDLPEDVKPKFYKEYMYSMTVYSLLSFSLLTFPLDIINEKQNGWRQRIMVTPFTFTSYYISKVVKTMMQFGIAIIVIFMVGHFYKDVAMSAGQWLESGIFLWLGASLLITFGILFSLLNDIQKTSALANIVTIGLAVLGGLWFPINTLPNWLQHVAHVLPSYHLRKLGVDIASNHHINLISFGIIILYALGSIIAVYCIRSFKKAE</sequence>
<dbReference type="PIRSF" id="PIRSF006648">
    <property type="entry name" value="DrrB"/>
    <property type="match status" value="1"/>
</dbReference>
<dbReference type="GO" id="GO:0140359">
    <property type="term" value="F:ABC-type transporter activity"/>
    <property type="evidence" value="ECO:0007669"/>
    <property type="project" value="InterPro"/>
</dbReference>
<feature type="domain" description="ABC transmembrane type-2" evidence="6">
    <location>
        <begin position="18"/>
        <end position="242"/>
    </location>
</feature>
<feature type="transmembrane region" description="Helical" evidence="5">
    <location>
        <begin position="104"/>
        <end position="121"/>
    </location>
</feature>
<reference evidence="7 8" key="1">
    <citation type="submission" date="2014-05" db="EMBL/GenBank/DDBJ databases">
        <authorList>
            <person name="Aslett A.Martin."/>
            <person name="De Silva Nishadi"/>
        </authorList>
    </citation>
    <scope>NUCLEOTIDE SEQUENCE [LARGE SCALE GENOMIC DNA]</scope>
</reference>
<feature type="transmembrane region" description="Helical" evidence="5">
    <location>
        <begin position="136"/>
        <end position="156"/>
    </location>
</feature>
<dbReference type="InterPro" id="IPR013525">
    <property type="entry name" value="ABC2_TM"/>
</dbReference>
<evidence type="ECO:0000256" key="2">
    <source>
        <dbReference type="ARBA" id="ARBA00022692"/>
    </source>
</evidence>
<feature type="transmembrane region" description="Helical" evidence="5">
    <location>
        <begin position="52"/>
        <end position="74"/>
    </location>
</feature>
<dbReference type="Pfam" id="PF12698">
    <property type="entry name" value="ABC2_membrane_3"/>
    <property type="match status" value="1"/>
</dbReference>
<dbReference type="EMBL" id="CCEH01000014">
    <property type="protein sequence ID" value="CDR28602.1"/>
    <property type="molecule type" value="Genomic_DNA"/>
</dbReference>